<feature type="domain" description="C2H2-type" evidence="11">
    <location>
        <begin position="70"/>
        <end position="97"/>
    </location>
</feature>
<accession>A0AA38LVB9</accession>
<feature type="compositionally biased region" description="Low complexity" evidence="10">
    <location>
        <begin position="162"/>
        <end position="188"/>
    </location>
</feature>
<dbReference type="InterPro" id="IPR013087">
    <property type="entry name" value="Znf_C2H2_type"/>
</dbReference>
<evidence type="ECO:0000259" key="11">
    <source>
        <dbReference type="PROSITE" id="PS50157"/>
    </source>
</evidence>
<evidence type="ECO:0000256" key="3">
    <source>
        <dbReference type="ARBA" id="ARBA00022737"/>
    </source>
</evidence>
<name>A0AA38LVB9_9TREE</name>
<evidence type="ECO:0000256" key="9">
    <source>
        <dbReference type="PROSITE-ProRule" id="PRU00042"/>
    </source>
</evidence>
<dbReference type="Proteomes" id="UP001164286">
    <property type="component" value="Unassembled WGS sequence"/>
</dbReference>
<keyword evidence="2" id="KW-0479">Metal-binding</keyword>
<feature type="compositionally biased region" description="Pro residues" evidence="10">
    <location>
        <begin position="148"/>
        <end position="161"/>
    </location>
</feature>
<dbReference type="PROSITE" id="PS00028">
    <property type="entry name" value="ZINC_FINGER_C2H2_1"/>
    <property type="match status" value="2"/>
</dbReference>
<evidence type="ECO:0000256" key="5">
    <source>
        <dbReference type="ARBA" id="ARBA00022833"/>
    </source>
</evidence>
<feature type="region of interest" description="Disordered" evidence="10">
    <location>
        <begin position="115"/>
        <end position="209"/>
    </location>
</feature>
<dbReference type="GO" id="GO:0000981">
    <property type="term" value="F:DNA-binding transcription factor activity, RNA polymerase II-specific"/>
    <property type="evidence" value="ECO:0007669"/>
    <property type="project" value="TreeGrafter"/>
</dbReference>
<keyword evidence="7" id="KW-0804">Transcription</keyword>
<protein>
    <recommendedName>
        <fullName evidence="11">C2H2-type domain-containing protein</fullName>
    </recommendedName>
</protein>
<evidence type="ECO:0000256" key="2">
    <source>
        <dbReference type="ARBA" id="ARBA00022723"/>
    </source>
</evidence>
<keyword evidence="6" id="KW-0805">Transcription regulation</keyword>
<dbReference type="GO" id="GO:0031519">
    <property type="term" value="C:PcG protein complex"/>
    <property type="evidence" value="ECO:0007669"/>
    <property type="project" value="TreeGrafter"/>
</dbReference>
<dbReference type="PROSITE" id="PS50157">
    <property type="entry name" value="ZINC_FINGER_C2H2_2"/>
    <property type="match status" value="2"/>
</dbReference>
<dbReference type="InterPro" id="IPR036236">
    <property type="entry name" value="Znf_C2H2_sf"/>
</dbReference>
<keyword evidence="8" id="KW-0539">Nucleus</keyword>
<gene>
    <name evidence="12" type="ORF">MKK02DRAFT_45730</name>
</gene>
<evidence type="ECO:0000256" key="8">
    <source>
        <dbReference type="ARBA" id="ARBA00023242"/>
    </source>
</evidence>
<organism evidence="12 13">
    <name type="scientific">Dioszegia hungarica</name>
    <dbReference type="NCBI Taxonomy" id="4972"/>
    <lineage>
        <taxon>Eukaryota</taxon>
        <taxon>Fungi</taxon>
        <taxon>Dikarya</taxon>
        <taxon>Basidiomycota</taxon>
        <taxon>Agaricomycotina</taxon>
        <taxon>Tremellomycetes</taxon>
        <taxon>Tremellales</taxon>
        <taxon>Bulleribasidiaceae</taxon>
        <taxon>Dioszegia</taxon>
    </lineage>
</organism>
<keyword evidence="5" id="KW-0862">Zinc</keyword>
<dbReference type="EMBL" id="JAKWFO010000005">
    <property type="protein sequence ID" value="KAI9637020.1"/>
    <property type="molecule type" value="Genomic_DNA"/>
</dbReference>
<evidence type="ECO:0000313" key="12">
    <source>
        <dbReference type="EMBL" id="KAI9637020.1"/>
    </source>
</evidence>
<feature type="domain" description="C2H2-type" evidence="11">
    <location>
        <begin position="98"/>
        <end position="127"/>
    </location>
</feature>
<dbReference type="FunFam" id="3.30.160.60:FF:000100">
    <property type="entry name" value="Zinc finger 45-like"/>
    <property type="match status" value="1"/>
</dbReference>
<dbReference type="GO" id="GO:0000785">
    <property type="term" value="C:chromatin"/>
    <property type="evidence" value="ECO:0007669"/>
    <property type="project" value="TreeGrafter"/>
</dbReference>
<dbReference type="PANTHER" id="PTHR14003">
    <property type="entry name" value="TRANSCRIPTIONAL REPRESSOR PROTEIN YY"/>
    <property type="match status" value="1"/>
</dbReference>
<keyword evidence="4 9" id="KW-0863">Zinc-finger</keyword>
<dbReference type="SUPFAM" id="SSF57667">
    <property type="entry name" value="beta-beta-alpha zinc fingers"/>
    <property type="match status" value="1"/>
</dbReference>
<dbReference type="GeneID" id="77732786"/>
<evidence type="ECO:0000313" key="13">
    <source>
        <dbReference type="Proteomes" id="UP001164286"/>
    </source>
</evidence>
<dbReference type="GO" id="GO:0008270">
    <property type="term" value="F:zinc ion binding"/>
    <property type="evidence" value="ECO:0007669"/>
    <property type="project" value="UniProtKB-KW"/>
</dbReference>
<dbReference type="Gene3D" id="3.30.160.60">
    <property type="entry name" value="Classic Zinc Finger"/>
    <property type="match status" value="2"/>
</dbReference>
<evidence type="ECO:0000256" key="7">
    <source>
        <dbReference type="ARBA" id="ARBA00023163"/>
    </source>
</evidence>
<evidence type="ECO:0000256" key="1">
    <source>
        <dbReference type="ARBA" id="ARBA00006991"/>
    </source>
</evidence>
<proteinExistence type="inferred from homology"/>
<keyword evidence="3" id="KW-0677">Repeat</keyword>
<dbReference type="AlphaFoldDB" id="A0AA38LVB9"/>
<dbReference type="SMART" id="SM00355">
    <property type="entry name" value="ZnF_C2H2"/>
    <property type="match status" value="2"/>
</dbReference>
<feature type="region of interest" description="Disordered" evidence="10">
    <location>
        <begin position="1"/>
        <end position="63"/>
    </location>
</feature>
<comment type="caution">
    <text evidence="12">The sequence shown here is derived from an EMBL/GenBank/DDBJ whole genome shotgun (WGS) entry which is preliminary data.</text>
</comment>
<dbReference type="GO" id="GO:0005667">
    <property type="term" value="C:transcription regulator complex"/>
    <property type="evidence" value="ECO:0007669"/>
    <property type="project" value="TreeGrafter"/>
</dbReference>
<dbReference type="PANTHER" id="PTHR14003:SF19">
    <property type="entry name" value="YY2 TRANSCRIPTION FACTOR"/>
    <property type="match status" value="1"/>
</dbReference>
<evidence type="ECO:0000256" key="4">
    <source>
        <dbReference type="ARBA" id="ARBA00022771"/>
    </source>
</evidence>
<feature type="region of interest" description="Disordered" evidence="10">
    <location>
        <begin position="346"/>
        <end position="379"/>
    </location>
</feature>
<evidence type="ECO:0000256" key="6">
    <source>
        <dbReference type="ARBA" id="ARBA00023015"/>
    </source>
</evidence>
<evidence type="ECO:0000256" key="10">
    <source>
        <dbReference type="SAM" id="MobiDB-lite"/>
    </source>
</evidence>
<dbReference type="Pfam" id="PF00096">
    <property type="entry name" value="zf-C2H2"/>
    <property type="match status" value="2"/>
</dbReference>
<dbReference type="FunFam" id="3.30.160.60:FF:000761">
    <property type="entry name" value="Zinc finger protein 449"/>
    <property type="match status" value="1"/>
</dbReference>
<sequence>MDRGRTAENNEEGSGWARGMKQGREDREVQGAQRAGPSDAAEDWARQPEANETPIAVSRSTAGRHDLKRHRCCVCDKMFSRPSALTAHMSVHTGTRPHACPQAGCGRRFSVSSNMKRHLRSHGDHTEQAAVSADSSTGLEPAHIGQTPPSPYFTPPYPGPAPVASSLASMSTATTALATPSSSQQPSPTRRHSGKSPYRAGPTFNPYIPSRRISYPEPSVQKEWTPEVLNSPFRYRAIPHSFTSRGNGAGSTIPAYGLLPSPYLSSSPFATYIETSPTSAALRPHTSVGEYRSDQDPTPAFPVQGGLDDPDSPFLASTPLLTTEPLPSHRPFLPPRWHLVSTDQVDYHRPRNTGGGSAEVAPPRKYWRVSPMTPHEAGE</sequence>
<dbReference type="RefSeq" id="XP_052946797.1">
    <property type="nucleotide sequence ID" value="XM_053093581.1"/>
</dbReference>
<reference evidence="12" key="1">
    <citation type="journal article" date="2022" name="G3 (Bethesda)">
        <title>High quality genome of the basidiomycete yeast Dioszegia hungarica PDD-24b-2 isolated from cloud water.</title>
        <authorList>
            <person name="Jarrige D."/>
            <person name="Haridas S."/>
            <person name="Bleykasten-Grosshans C."/>
            <person name="Joly M."/>
            <person name="Nadalig T."/>
            <person name="Sancelme M."/>
            <person name="Vuilleumier S."/>
            <person name="Grigoriev I.V."/>
            <person name="Amato P."/>
            <person name="Bringel F."/>
        </authorList>
    </citation>
    <scope>NUCLEOTIDE SEQUENCE</scope>
    <source>
        <strain evidence="12">PDD-24b-2</strain>
    </source>
</reference>
<comment type="similarity">
    <text evidence="1">Belongs to the krueppel C2H2-type zinc-finger protein family.</text>
</comment>
<keyword evidence="13" id="KW-1185">Reference proteome</keyword>
<dbReference type="GO" id="GO:0000978">
    <property type="term" value="F:RNA polymerase II cis-regulatory region sequence-specific DNA binding"/>
    <property type="evidence" value="ECO:0007669"/>
    <property type="project" value="TreeGrafter"/>
</dbReference>